<evidence type="ECO:0000256" key="2">
    <source>
        <dbReference type="ARBA" id="ARBA00004829"/>
    </source>
</evidence>
<evidence type="ECO:0000256" key="3">
    <source>
        <dbReference type="ARBA" id="ARBA00022692"/>
    </source>
</evidence>
<feature type="transmembrane region" description="Helical" evidence="8">
    <location>
        <begin position="6"/>
        <end position="24"/>
    </location>
</feature>
<keyword evidence="5 8" id="KW-1133">Transmembrane helix</keyword>
<feature type="transmembrane region" description="Helical" evidence="8">
    <location>
        <begin position="36"/>
        <end position="59"/>
    </location>
</feature>
<evidence type="ECO:0000256" key="8">
    <source>
        <dbReference type="SAM" id="Phobius"/>
    </source>
</evidence>
<dbReference type="InterPro" id="IPR017825">
    <property type="entry name" value="Lycopene_cyclase_dom"/>
</dbReference>
<keyword evidence="7" id="KW-0413">Isomerase</keyword>
<keyword evidence="6 8" id="KW-0472">Membrane</keyword>
<comment type="subcellular location">
    <subcellularLocation>
        <location evidence="1">Membrane</location>
        <topology evidence="1">Multi-pass membrane protein</topology>
    </subcellularLocation>
</comment>
<sequence length="116" mass="12582">MSWTDLVYLGLLLGALGCMALIDHRARLLLFSAHPVRGAAVLLTGTAVFLAWDVVAIGADYYERGGGAMTGIELAPHLPLEELFFILFLCYVTLVLHGLTARWAAARARRARGGTR</sequence>
<dbReference type="RefSeq" id="WP_243400786.1">
    <property type="nucleotide sequence ID" value="NZ_PVTX01000001.1"/>
</dbReference>
<keyword evidence="3 8" id="KW-0812">Transmembrane</keyword>
<evidence type="ECO:0000256" key="6">
    <source>
        <dbReference type="ARBA" id="ARBA00023136"/>
    </source>
</evidence>
<comment type="pathway">
    <text evidence="2">Carotenoid biosynthesis.</text>
</comment>
<keyword evidence="4" id="KW-0125">Carotenoid biosynthesis</keyword>
<dbReference type="EMBL" id="PVTX01000001">
    <property type="protein sequence ID" value="PRZ10216.1"/>
    <property type="molecule type" value="Genomic_DNA"/>
</dbReference>
<accession>A0ABX5EKG6</accession>
<evidence type="ECO:0000256" key="4">
    <source>
        <dbReference type="ARBA" id="ARBA00022746"/>
    </source>
</evidence>
<dbReference type="NCBIfam" id="TIGR03462">
    <property type="entry name" value="CarR_dom_SF"/>
    <property type="match status" value="1"/>
</dbReference>
<comment type="caution">
    <text evidence="9">The sequence shown here is derived from an EMBL/GenBank/DDBJ whole genome shotgun (WGS) entry which is preliminary data.</text>
</comment>
<evidence type="ECO:0000256" key="7">
    <source>
        <dbReference type="ARBA" id="ARBA00023235"/>
    </source>
</evidence>
<name>A0ABX5EKG6_9MICO</name>
<gene>
    <name evidence="9" type="ORF">BCL65_101356</name>
</gene>
<proteinExistence type="predicted"/>
<reference evidence="9 10" key="1">
    <citation type="submission" date="2018-03" db="EMBL/GenBank/DDBJ databases">
        <title>Comparative analysis of microorganisms from saline springs in Andes Mountain Range, Colombia.</title>
        <authorList>
            <person name="Rubin E."/>
        </authorList>
    </citation>
    <scope>NUCLEOTIDE SEQUENCE [LARGE SCALE GENOMIC DNA]</scope>
    <source>
        <strain evidence="9 10">CG 23</strain>
    </source>
</reference>
<keyword evidence="10" id="KW-1185">Reference proteome</keyword>
<feature type="transmembrane region" description="Helical" evidence="8">
    <location>
        <begin position="83"/>
        <end position="105"/>
    </location>
</feature>
<protein>
    <submittedName>
        <fullName evidence="9">Lycopene cyclase domain-containing protein</fullName>
    </submittedName>
</protein>
<dbReference type="Proteomes" id="UP000239895">
    <property type="component" value="Unassembled WGS sequence"/>
</dbReference>
<evidence type="ECO:0000256" key="5">
    <source>
        <dbReference type="ARBA" id="ARBA00022989"/>
    </source>
</evidence>
<organism evidence="9 10">
    <name type="scientific">Isoptericola halotolerans</name>
    <dbReference type="NCBI Taxonomy" id="300560"/>
    <lineage>
        <taxon>Bacteria</taxon>
        <taxon>Bacillati</taxon>
        <taxon>Actinomycetota</taxon>
        <taxon>Actinomycetes</taxon>
        <taxon>Micrococcales</taxon>
        <taxon>Promicromonosporaceae</taxon>
        <taxon>Isoptericola</taxon>
    </lineage>
</organism>
<evidence type="ECO:0000313" key="9">
    <source>
        <dbReference type="EMBL" id="PRZ10216.1"/>
    </source>
</evidence>
<evidence type="ECO:0000313" key="10">
    <source>
        <dbReference type="Proteomes" id="UP000239895"/>
    </source>
</evidence>
<evidence type="ECO:0000256" key="1">
    <source>
        <dbReference type="ARBA" id="ARBA00004141"/>
    </source>
</evidence>